<dbReference type="Pfam" id="PF04729">
    <property type="entry name" value="ASF1_hist_chap"/>
    <property type="match status" value="1"/>
</dbReference>
<evidence type="ECO:0000256" key="3">
    <source>
        <dbReference type="ARBA" id="ARBA00023015"/>
    </source>
</evidence>
<dbReference type="PANTHER" id="PTHR12040:SF0">
    <property type="entry name" value="HISTONE CHAPERONE ASF1"/>
    <property type="match status" value="1"/>
</dbReference>
<dbReference type="GO" id="GO:0006335">
    <property type="term" value="P:DNA replication-dependent chromatin assembly"/>
    <property type="evidence" value="ECO:0007669"/>
    <property type="project" value="TreeGrafter"/>
</dbReference>
<organism evidence="8 9">
    <name type="scientific">Emiliania huxleyi (strain CCMP1516)</name>
    <dbReference type="NCBI Taxonomy" id="280463"/>
    <lineage>
        <taxon>Eukaryota</taxon>
        <taxon>Haptista</taxon>
        <taxon>Haptophyta</taxon>
        <taxon>Prymnesiophyceae</taxon>
        <taxon>Isochrysidales</taxon>
        <taxon>Noelaerhabdaceae</taxon>
        <taxon>Emiliania</taxon>
    </lineage>
</organism>
<dbReference type="GO" id="GO:0000785">
    <property type="term" value="C:chromatin"/>
    <property type="evidence" value="ECO:0007669"/>
    <property type="project" value="TreeGrafter"/>
</dbReference>
<dbReference type="InterPro" id="IPR006818">
    <property type="entry name" value="ASF1-like"/>
</dbReference>
<evidence type="ECO:0000256" key="2">
    <source>
        <dbReference type="ARBA" id="ARBA00006051"/>
    </source>
</evidence>
<evidence type="ECO:0000313" key="8">
    <source>
        <dbReference type="EnsemblProtists" id="EOD12374"/>
    </source>
</evidence>
<dbReference type="GeneID" id="17258569"/>
<dbReference type="Gene3D" id="2.60.40.1490">
    <property type="entry name" value="Histone chaperone ASF1-like"/>
    <property type="match status" value="1"/>
</dbReference>
<evidence type="ECO:0008006" key="10">
    <source>
        <dbReference type="Google" id="ProtNLM"/>
    </source>
</evidence>
<evidence type="ECO:0000256" key="1">
    <source>
        <dbReference type="ARBA" id="ARBA00004123"/>
    </source>
</evidence>
<dbReference type="KEGG" id="ehx:EMIHUDRAFT_67088"/>
<name>A0A0D3IM89_EMIH1</name>
<dbReference type="InterPro" id="IPR036747">
    <property type="entry name" value="ASF1-like_sf"/>
</dbReference>
<evidence type="ECO:0000313" key="9">
    <source>
        <dbReference type="Proteomes" id="UP000013827"/>
    </source>
</evidence>
<keyword evidence="4" id="KW-0804">Transcription</keyword>
<evidence type="ECO:0000256" key="4">
    <source>
        <dbReference type="ARBA" id="ARBA00023163"/>
    </source>
</evidence>
<dbReference type="GO" id="GO:0005634">
    <property type="term" value="C:nucleus"/>
    <property type="evidence" value="ECO:0007669"/>
    <property type="project" value="UniProtKB-SubCell"/>
</dbReference>
<keyword evidence="5" id="KW-0143">Chaperone</keyword>
<protein>
    <recommendedName>
        <fullName evidence="10">Anti-silencing factor</fullName>
    </recommendedName>
</protein>
<comment type="similarity">
    <text evidence="2">Belongs to the ASF1 family.</text>
</comment>
<accession>A0A0D3IM89</accession>
<dbReference type="PANTHER" id="PTHR12040">
    <property type="entry name" value="ANTI-SILENCING PROTEIN 1"/>
    <property type="match status" value="1"/>
</dbReference>
<comment type="subcellular location">
    <subcellularLocation>
        <location evidence="1">Nucleus</location>
    </subcellularLocation>
</comment>
<reference evidence="9" key="1">
    <citation type="journal article" date="2013" name="Nature">
        <title>Pan genome of the phytoplankton Emiliania underpins its global distribution.</title>
        <authorList>
            <person name="Read B.A."/>
            <person name="Kegel J."/>
            <person name="Klute M.J."/>
            <person name="Kuo A."/>
            <person name="Lefebvre S.C."/>
            <person name="Maumus F."/>
            <person name="Mayer C."/>
            <person name="Miller J."/>
            <person name="Monier A."/>
            <person name="Salamov A."/>
            <person name="Young J."/>
            <person name="Aguilar M."/>
            <person name="Claverie J.M."/>
            <person name="Frickenhaus S."/>
            <person name="Gonzalez K."/>
            <person name="Herman E.K."/>
            <person name="Lin Y.C."/>
            <person name="Napier J."/>
            <person name="Ogata H."/>
            <person name="Sarno A.F."/>
            <person name="Shmutz J."/>
            <person name="Schroeder D."/>
            <person name="de Vargas C."/>
            <person name="Verret F."/>
            <person name="von Dassow P."/>
            <person name="Valentin K."/>
            <person name="Van de Peer Y."/>
            <person name="Wheeler G."/>
            <person name="Dacks J.B."/>
            <person name="Delwiche C.F."/>
            <person name="Dyhrman S.T."/>
            <person name="Glockner G."/>
            <person name="John U."/>
            <person name="Richards T."/>
            <person name="Worden A.Z."/>
            <person name="Zhang X."/>
            <person name="Grigoriev I.V."/>
            <person name="Allen A.E."/>
            <person name="Bidle K."/>
            <person name="Borodovsky M."/>
            <person name="Bowler C."/>
            <person name="Brownlee C."/>
            <person name="Cock J.M."/>
            <person name="Elias M."/>
            <person name="Gladyshev V.N."/>
            <person name="Groth M."/>
            <person name="Guda C."/>
            <person name="Hadaegh A."/>
            <person name="Iglesias-Rodriguez M.D."/>
            <person name="Jenkins J."/>
            <person name="Jones B.M."/>
            <person name="Lawson T."/>
            <person name="Leese F."/>
            <person name="Lindquist E."/>
            <person name="Lobanov A."/>
            <person name="Lomsadze A."/>
            <person name="Malik S.B."/>
            <person name="Marsh M.E."/>
            <person name="Mackinder L."/>
            <person name="Mock T."/>
            <person name="Mueller-Roeber B."/>
            <person name="Pagarete A."/>
            <person name="Parker M."/>
            <person name="Probert I."/>
            <person name="Quesneville H."/>
            <person name="Raines C."/>
            <person name="Rensing S.A."/>
            <person name="Riano-Pachon D.M."/>
            <person name="Richier S."/>
            <person name="Rokitta S."/>
            <person name="Shiraiwa Y."/>
            <person name="Soanes D.M."/>
            <person name="van der Giezen M."/>
            <person name="Wahlund T.M."/>
            <person name="Williams B."/>
            <person name="Wilson W."/>
            <person name="Wolfe G."/>
            <person name="Wurch L.L."/>
        </authorList>
    </citation>
    <scope>NUCLEOTIDE SEQUENCE</scope>
</reference>
<keyword evidence="6" id="KW-0539">Nucleus</keyword>
<keyword evidence="3" id="KW-0805">Transcription regulation</keyword>
<dbReference type="eggNOG" id="KOG3265">
    <property type="taxonomic scope" value="Eukaryota"/>
</dbReference>
<feature type="compositionally biased region" description="Polar residues" evidence="7">
    <location>
        <begin position="209"/>
        <end position="219"/>
    </location>
</feature>
<dbReference type="HOGENOM" id="CLU_060354_1_0_1"/>
<evidence type="ECO:0000256" key="6">
    <source>
        <dbReference type="ARBA" id="ARBA00023242"/>
    </source>
</evidence>
<evidence type="ECO:0000256" key="5">
    <source>
        <dbReference type="ARBA" id="ARBA00023186"/>
    </source>
</evidence>
<sequence length="226" mass="25331">MINVTNVSVLNNPSRFFSDFQARPRHPRRAPAARFPADAAARACAPQFEVSFECLAPLSEDIEWKLIYVGSAESDEHDQELDSILVGPMQARPRSLVPQADPPDPLKIPSHDLLGVTDNFFFVCRAPGVLFRRAGYYVNNEYDAPELNESPPEPPLHDRLVRTILAEKPRVTRYQIDWQMPPSLPPSLPNENVPPSLPQPAECGVSSGEMMQQVENMQPQPEPMTH</sequence>
<dbReference type="PaxDb" id="2903-EOD12374"/>
<dbReference type="AlphaFoldDB" id="A0A0D3IM89"/>
<dbReference type="STRING" id="2903.R1DUF1"/>
<feature type="region of interest" description="Disordered" evidence="7">
    <location>
        <begin position="182"/>
        <end position="226"/>
    </location>
</feature>
<keyword evidence="9" id="KW-1185">Reference proteome</keyword>
<dbReference type="GO" id="GO:0042393">
    <property type="term" value="F:histone binding"/>
    <property type="evidence" value="ECO:0007669"/>
    <property type="project" value="TreeGrafter"/>
</dbReference>
<reference evidence="8" key="2">
    <citation type="submission" date="2024-10" db="UniProtKB">
        <authorList>
            <consortium name="EnsemblProtists"/>
        </authorList>
    </citation>
    <scope>IDENTIFICATION</scope>
</reference>
<dbReference type="RefSeq" id="XP_005764803.1">
    <property type="nucleotide sequence ID" value="XM_005764746.1"/>
</dbReference>
<evidence type="ECO:0000256" key="7">
    <source>
        <dbReference type="SAM" id="MobiDB-lite"/>
    </source>
</evidence>
<dbReference type="SUPFAM" id="SSF101546">
    <property type="entry name" value="ASF1-like"/>
    <property type="match status" value="1"/>
</dbReference>
<proteinExistence type="inferred from homology"/>
<dbReference type="Proteomes" id="UP000013827">
    <property type="component" value="Unassembled WGS sequence"/>
</dbReference>
<dbReference type="EnsemblProtists" id="EOD12374">
    <property type="protein sequence ID" value="EOD12374"/>
    <property type="gene ID" value="EMIHUDRAFT_67088"/>
</dbReference>